<evidence type="ECO:0000256" key="1">
    <source>
        <dbReference type="SAM" id="MobiDB-lite"/>
    </source>
</evidence>
<evidence type="ECO:0000313" key="2">
    <source>
        <dbReference type="EMBL" id="SEM87700.1"/>
    </source>
</evidence>
<dbReference type="OrthoDB" id="7855251at2"/>
<reference evidence="2 3" key="1">
    <citation type="submission" date="2016-10" db="EMBL/GenBank/DDBJ databases">
        <authorList>
            <person name="de Groot N.N."/>
        </authorList>
    </citation>
    <scope>NUCLEOTIDE SEQUENCE [LARGE SCALE GENOMIC DNA]</scope>
    <source>
        <strain evidence="2 3">DSM 3857</strain>
    </source>
</reference>
<dbReference type="EMBL" id="FOCE01000002">
    <property type="protein sequence ID" value="SEM87700.1"/>
    <property type="molecule type" value="Genomic_DNA"/>
</dbReference>
<dbReference type="AlphaFoldDB" id="A0A1H8BXV6"/>
<proteinExistence type="predicted"/>
<evidence type="ECO:0000313" key="3">
    <source>
        <dbReference type="Proteomes" id="UP000198761"/>
    </source>
</evidence>
<dbReference type="STRING" id="933059.SAMN04488103_102319"/>
<sequence>MRALPNSMIAQLLYADETYLNFARLVGEIDLHLARHCEGSHRLGWDSDEVAWFDIGNRRILIARADPAPEGYCACLTVAAGPAPYDRFARGEACIAADPRKLCAQLVESVLRHNPTDTIVWQDSSAPLDAELVDALVELIPPRAEIDAITGADKAASGPGTRKGDAANSRPHLPAVDLEKLHRVRAALYNEDETGKPLAEPPSTQLRLATHALNCTMLVVYMPVGAAMMTYSMLRGEDFSASARAMALTAAALGFIQSGLGAQLTSLL</sequence>
<dbReference type="RefSeq" id="WP_139201528.1">
    <property type="nucleotide sequence ID" value="NZ_FOCE01000002.1"/>
</dbReference>
<dbReference type="Proteomes" id="UP000198761">
    <property type="component" value="Unassembled WGS sequence"/>
</dbReference>
<organism evidence="2 3">
    <name type="scientific">Gemmobacter aquatilis</name>
    <dbReference type="NCBI Taxonomy" id="933059"/>
    <lineage>
        <taxon>Bacteria</taxon>
        <taxon>Pseudomonadati</taxon>
        <taxon>Pseudomonadota</taxon>
        <taxon>Alphaproteobacteria</taxon>
        <taxon>Rhodobacterales</taxon>
        <taxon>Paracoccaceae</taxon>
        <taxon>Gemmobacter</taxon>
    </lineage>
</organism>
<accession>A0A1H8BXV6</accession>
<keyword evidence="3" id="KW-1185">Reference proteome</keyword>
<protein>
    <submittedName>
        <fullName evidence="2">Uncharacterized protein</fullName>
    </submittedName>
</protein>
<feature type="region of interest" description="Disordered" evidence="1">
    <location>
        <begin position="150"/>
        <end position="172"/>
    </location>
</feature>
<name>A0A1H8BXV6_9RHOB</name>
<gene>
    <name evidence="2" type="ORF">SAMN04488103_102319</name>
</gene>